<gene>
    <name evidence="6" type="ORF">KIMC2_12150</name>
</gene>
<evidence type="ECO:0000259" key="5">
    <source>
        <dbReference type="PROSITE" id="PS51186"/>
    </source>
</evidence>
<dbReference type="AlphaFoldDB" id="A0AAU9CZF3"/>
<dbReference type="InterPro" id="IPR000182">
    <property type="entry name" value="GNAT_dom"/>
</dbReference>
<keyword evidence="4" id="KW-0012">Acyltransferase</keyword>
<dbReference type="SUPFAM" id="SSF55729">
    <property type="entry name" value="Acyl-CoA N-acyltransferases (Nat)"/>
    <property type="match status" value="1"/>
</dbReference>
<keyword evidence="7" id="KW-1185">Reference proteome</keyword>
<name>A0AAU9CZF3_9LACO</name>
<dbReference type="Proteomes" id="UP001321804">
    <property type="component" value="Chromosome"/>
</dbReference>
<comment type="similarity">
    <text evidence="1">Belongs to the acetyltransferase family. RimI subfamily.</text>
</comment>
<sequence length="184" mass="21820">MWKKFKDWTSNNSGSESKFQSEQILINNQLFTLRSANESDIDRFLKMEKELYEGRTPWDAGAFTREIRRHQDALYLILENTNDLVAFIGLNWNHEESHITNFAVLTSYQEQGIGRWLLNYAIDYSRKLKAKKLTLEVSVENNIAIHLYHTVGFRDGNIKRFYYNFNNGDAMNMELDLERKEHEE</sequence>
<evidence type="ECO:0000313" key="7">
    <source>
        <dbReference type="Proteomes" id="UP001321804"/>
    </source>
</evidence>
<keyword evidence="2" id="KW-0963">Cytoplasm</keyword>
<dbReference type="NCBIfam" id="TIGR01575">
    <property type="entry name" value="rimI"/>
    <property type="match status" value="1"/>
</dbReference>
<reference evidence="6 7" key="1">
    <citation type="journal article" date="2023" name="Microbiol. Spectr.">
        <title>Symbiosis of Carpenter Bees with Uncharacterized Lactic Acid Bacteria Showing NAD Auxotrophy.</title>
        <authorList>
            <person name="Kawasaki S."/>
            <person name="Ozawa K."/>
            <person name="Mori T."/>
            <person name="Yamamoto A."/>
            <person name="Ito M."/>
            <person name="Ohkuma M."/>
            <person name="Sakamoto M."/>
            <person name="Matsutani M."/>
        </authorList>
    </citation>
    <scope>NUCLEOTIDE SEQUENCE [LARGE SCALE GENOMIC DNA]</scope>
    <source>
        <strain evidence="6 7">KimC2</strain>
    </source>
</reference>
<dbReference type="CDD" id="cd04301">
    <property type="entry name" value="NAT_SF"/>
    <property type="match status" value="1"/>
</dbReference>
<dbReference type="PROSITE" id="PS51186">
    <property type="entry name" value="GNAT"/>
    <property type="match status" value="1"/>
</dbReference>
<evidence type="ECO:0000256" key="4">
    <source>
        <dbReference type="ARBA" id="ARBA00023315"/>
    </source>
</evidence>
<dbReference type="InterPro" id="IPR050680">
    <property type="entry name" value="YpeA/RimI_acetyltransf"/>
</dbReference>
<dbReference type="Pfam" id="PF00583">
    <property type="entry name" value="Acetyltransf_1"/>
    <property type="match status" value="1"/>
</dbReference>
<evidence type="ECO:0000256" key="2">
    <source>
        <dbReference type="ARBA" id="ARBA00022490"/>
    </source>
</evidence>
<dbReference type="KEGG" id="xak:KIMC2_12150"/>
<accession>A0AAU9CZF3</accession>
<dbReference type="RefSeq" id="WP_317694975.1">
    <property type="nucleotide sequence ID" value="NZ_AP026801.1"/>
</dbReference>
<dbReference type="InterPro" id="IPR006464">
    <property type="entry name" value="AcTrfase_RimI/Ard1"/>
</dbReference>
<dbReference type="GO" id="GO:0008080">
    <property type="term" value="F:N-acetyltransferase activity"/>
    <property type="evidence" value="ECO:0007669"/>
    <property type="project" value="InterPro"/>
</dbReference>
<keyword evidence="3" id="KW-0808">Transferase</keyword>
<organism evidence="6 7">
    <name type="scientific">Xylocopilactobacillus apis</name>
    <dbReference type="NCBI Taxonomy" id="2932183"/>
    <lineage>
        <taxon>Bacteria</taxon>
        <taxon>Bacillati</taxon>
        <taxon>Bacillota</taxon>
        <taxon>Bacilli</taxon>
        <taxon>Lactobacillales</taxon>
        <taxon>Lactobacillaceae</taxon>
        <taxon>Xylocopilactobacillus</taxon>
    </lineage>
</organism>
<dbReference type="PANTHER" id="PTHR43420">
    <property type="entry name" value="ACETYLTRANSFERASE"/>
    <property type="match status" value="1"/>
</dbReference>
<evidence type="ECO:0000313" key="6">
    <source>
        <dbReference type="EMBL" id="BDR56653.1"/>
    </source>
</evidence>
<proteinExistence type="inferred from homology"/>
<dbReference type="InterPro" id="IPR016181">
    <property type="entry name" value="Acyl_CoA_acyltransferase"/>
</dbReference>
<feature type="domain" description="N-acetyltransferase" evidence="5">
    <location>
        <begin position="31"/>
        <end position="178"/>
    </location>
</feature>
<dbReference type="PANTHER" id="PTHR43420:SF44">
    <property type="entry name" value="ACETYLTRANSFERASE YPEA"/>
    <property type="match status" value="1"/>
</dbReference>
<dbReference type="Gene3D" id="3.40.630.30">
    <property type="match status" value="1"/>
</dbReference>
<evidence type="ECO:0000256" key="3">
    <source>
        <dbReference type="ARBA" id="ARBA00022679"/>
    </source>
</evidence>
<evidence type="ECO:0000256" key="1">
    <source>
        <dbReference type="ARBA" id="ARBA00005395"/>
    </source>
</evidence>
<protein>
    <submittedName>
        <fullName evidence="6">Ribosomal-protein-alanine acetyltransferase</fullName>
    </submittedName>
</protein>
<dbReference type="EMBL" id="AP026801">
    <property type="protein sequence ID" value="BDR56653.1"/>
    <property type="molecule type" value="Genomic_DNA"/>
</dbReference>